<evidence type="ECO:0000313" key="9">
    <source>
        <dbReference type="Proteomes" id="UP000624703"/>
    </source>
</evidence>
<dbReference type="Gene3D" id="1.50.10.10">
    <property type="match status" value="1"/>
</dbReference>
<dbReference type="RefSeq" id="WP_200311195.1">
    <property type="nucleotide sequence ID" value="NZ_JAENIM010000039.1"/>
</dbReference>
<dbReference type="InterPro" id="IPR033432">
    <property type="entry name" value="GH94_catalytic"/>
</dbReference>
<dbReference type="Proteomes" id="UP000624703">
    <property type="component" value="Unassembled WGS sequence"/>
</dbReference>
<feature type="signal peptide" evidence="5">
    <location>
        <begin position="1"/>
        <end position="20"/>
    </location>
</feature>
<keyword evidence="4" id="KW-0472">Membrane</keyword>
<feature type="transmembrane region" description="Helical" evidence="4">
    <location>
        <begin position="875"/>
        <end position="892"/>
    </location>
</feature>
<feature type="domain" description="Glycosyl hydrolase 94 supersandwich" evidence="6">
    <location>
        <begin position="898"/>
        <end position="1155"/>
    </location>
</feature>
<proteinExistence type="predicted"/>
<feature type="transmembrane region" description="Helical" evidence="4">
    <location>
        <begin position="321"/>
        <end position="342"/>
    </location>
</feature>
<feature type="transmembrane region" description="Helical" evidence="4">
    <location>
        <begin position="180"/>
        <end position="199"/>
    </location>
</feature>
<evidence type="ECO:0000256" key="2">
    <source>
        <dbReference type="ARBA" id="ARBA00022679"/>
    </source>
</evidence>
<feature type="transmembrane region" description="Helical" evidence="4">
    <location>
        <begin position="348"/>
        <end position="370"/>
    </location>
</feature>
<feature type="transmembrane region" description="Helical" evidence="4">
    <location>
        <begin position="766"/>
        <end position="789"/>
    </location>
</feature>
<dbReference type="InterPro" id="IPR008928">
    <property type="entry name" value="6-hairpin_glycosidase_sf"/>
</dbReference>
<evidence type="ECO:0000313" key="8">
    <source>
        <dbReference type="EMBL" id="MBK1791181.1"/>
    </source>
</evidence>
<gene>
    <name evidence="8" type="ORF">JIN82_08460</name>
</gene>
<dbReference type="InterPro" id="IPR037018">
    <property type="entry name" value="GH65_N"/>
</dbReference>
<dbReference type="EMBL" id="JAENIM010000039">
    <property type="protein sequence ID" value="MBK1791181.1"/>
    <property type="molecule type" value="Genomic_DNA"/>
</dbReference>
<feature type="transmembrane region" description="Helical" evidence="4">
    <location>
        <begin position="458"/>
        <end position="478"/>
    </location>
</feature>
<dbReference type="Pfam" id="PF06165">
    <property type="entry name" value="GH94_b-supersand"/>
    <property type="match status" value="2"/>
</dbReference>
<dbReference type="InterPro" id="IPR052047">
    <property type="entry name" value="GH94_Enzymes"/>
</dbReference>
<organism evidence="8 9">
    <name type="scientific">Persicirhabdus sediminis</name>
    <dbReference type="NCBI Taxonomy" id="454144"/>
    <lineage>
        <taxon>Bacteria</taxon>
        <taxon>Pseudomonadati</taxon>
        <taxon>Verrucomicrobiota</taxon>
        <taxon>Verrucomicrobiia</taxon>
        <taxon>Verrucomicrobiales</taxon>
        <taxon>Verrucomicrobiaceae</taxon>
        <taxon>Persicirhabdus</taxon>
    </lineage>
</organism>
<keyword evidence="1" id="KW-0328">Glycosyltransferase</keyword>
<dbReference type="SUPFAM" id="SSF48208">
    <property type="entry name" value="Six-hairpin glycosidases"/>
    <property type="match status" value="1"/>
</dbReference>
<comment type="caution">
    <text evidence="8">The sequence shown here is derived from an EMBL/GenBank/DDBJ whole genome shotgun (WGS) entry which is preliminary data.</text>
</comment>
<feature type="transmembrane region" description="Helical" evidence="4">
    <location>
        <begin position="555"/>
        <end position="572"/>
    </location>
</feature>
<feature type="transmembrane region" description="Helical" evidence="4">
    <location>
        <begin position="675"/>
        <end position="697"/>
    </location>
</feature>
<keyword evidence="3" id="KW-0175">Coiled coil</keyword>
<feature type="transmembrane region" description="Helical" evidence="4">
    <location>
        <begin position="526"/>
        <end position="543"/>
    </location>
</feature>
<evidence type="ECO:0000256" key="5">
    <source>
        <dbReference type="SAM" id="SignalP"/>
    </source>
</evidence>
<accession>A0A8J7MDF1</accession>
<evidence type="ECO:0000259" key="6">
    <source>
        <dbReference type="Pfam" id="PF06165"/>
    </source>
</evidence>
<feature type="transmembrane region" description="Helical" evidence="4">
    <location>
        <begin position="211"/>
        <end position="228"/>
    </location>
</feature>
<keyword evidence="9" id="KW-1185">Reference proteome</keyword>
<evidence type="ECO:0000256" key="1">
    <source>
        <dbReference type="ARBA" id="ARBA00022676"/>
    </source>
</evidence>
<keyword evidence="2" id="KW-0808">Transferase</keyword>
<dbReference type="PROSITE" id="PS51257">
    <property type="entry name" value="PROKAR_LIPOPROTEIN"/>
    <property type="match status" value="1"/>
</dbReference>
<dbReference type="InterPro" id="IPR010383">
    <property type="entry name" value="Glyco_hydrolase_94_b-supersand"/>
</dbReference>
<dbReference type="GO" id="GO:0005975">
    <property type="term" value="P:carbohydrate metabolic process"/>
    <property type="evidence" value="ECO:0007669"/>
    <property type="project" value="InterPro"/>
</dbReference>
<dbReference type="GO" id="GO:0030246">
    <property type="term" value="F:carbohydrate binding"/>
    <property type="evidence" value="ECO:0007669"/>
    <property type="project" value="InterPro"/>
</dbReference>
<keyword evidence="5" id="KW-0732">Signal</keyword>
<dbReference type="InterPro" id="IPR011013">
    <property type="entry name" value="Gal_mutarotase_sf_dom"/>
</dbReference>
<reference evidence="8" key="1">
    <citation type="submission" date="2021-01" db="EMBL/GenBank/DDBJ databases">
        <title>Modified the classification status of verrucomicrobia.</title>
        <authorList>
            <person name="Feng X."/>
        </authorList>
    </citation>
    <scope>NUCLEOTIDE SEQUENCE</scope>
    <source>
        <strain evidence="8">_KCTC 22039</strain>
    </source>
</reference>
<dbReference type="Pfam" id="PF17167">
    <property type="entry name" value="Glyco_hydro_94"/>
    <property type="match status" value="1"/>
</dbReference>
<dbReference type="InterPro" id="IPR012341">
    <property type="entry name" value="6hp_glycosidase-like_sf"/>
</dbReference>
<sequence length="1956" mass="215935">MKVLKYVWMLALLTVGCLQADTVASIHFVEAAQRGSFNSDDRAQATVESVFNDDLQREVLKVGYTIAGDAFAGVWSKDYPEGLTQDSKDRFNARVDSADTEPASVRASFELKGTSGIQLVDAKIGEDVAAAIDWALIGELEEVVLLIHRVGESEETAGTLQVDVFFDSLSPMEKMMQSRLFQMGTVLAASLLALVLAFIPSLKLKGIARDITMGVATTLLVAVIFAIYREACQPMYLALAGAAIATLYKLALAGKSLTLGEAFRAAAVTGFFAVASTTSQLWVAPASLGGFFVLSKFGAALFAAIFHVAGIFRMSVYKKHIGWIGSIVCALAPVSFGLLLAVQTADTIWLQMIYVLIFAQFVTNSANLVARQKFVLDGRIHGVLALFSAAVVVAPMIADWGSAGMSDALNPVIAVVATMVSQAPLWGLVFVLTGMAVDAMRGGAPTFGSVWATAKSGAIKGAVFSGVLMGLLQIAALVGKTGLVGSSISLVVLGLLVFPLAKTIIETFDGSQSFFGRALNSYKDPVLYVRGLVVGLAFAIGLNMELPTLCTSTRILFGAGFGFAAFGGVSMVRDILYGFKSWRYYLVEGLLGAFIGAGLGFYFDASQMPIIATKFQFYTSFGMNLDDVVNACNTVTTARPDEFNAIISNWGQVKLFSGETIGGSRILFNEALMGVIGWGIAAPLFAINKAFLAAILNKDAASIKRIFTKDGFVEITEGTVHVLRWGLWMAPIIFTFLRPMAEPTWYNQDGLIRTVFATVHSFGDGFGAWSIGVFTMIIGYSWFRIIIFLDHMLLRVATLVNLSFLGMDKLDEKCATFVGKDATARFIPEGVKRFTTWAPLLIPFYLPTKPAEVWEQILADGTAMQANAQTFTIDMLAYAIVFVVATAIFAFFRSRSDRNAATAEKTFRLANNEYSVELKSTGEINSTLTSKGYGLTRPAFENVEPAGRVLYVVDADKKEGWPVLGNFPEELFKQSDYSQDGDVITAVNEQNDVRTTVKVTLPNREDAAEIWDVNVEDLSGQNRNLKLVPYCEWMIHNAGTDRNHSQYNRLYPEMSYHTDLNAILALHRYTKYHGILASSVQPEGMLSGRVDFIGRAGSIWKPRVFETLGFREALNMEAYPSFDPIGALLIDAKKPVKLLIGCSKTKKTAAEWINKHIQPEIDKSISSKQQPLRHPLIGHGEVLPGTPENYTEYEDDGNTLRVLTPFTPRPFDHEMSNSLGHVLAVTNRGLHSTTNGNAQQNRLTTDWADVTGSQMPAEAFYIFDEGNNEWYAPTYDPLKDNDAKQDVRFGLDGTAVFNMQKGDIETELSVHVPLDEPTGVYVLKIKNTGSTAKKLRVAPYFQIALAHSPEMAGKLKIDRDAATGAMFFENPRNSFREGSCFVAMSAPVESFTNKRGEFFGQGRSFAHPAMVDAGAAQVGTKDDFAVAAMTTSIELAAGEEQTISVVLGQGDDRKQANEVVAKFRTVEAAEKSIAATREWWLALQDTLELETSDEEFDAYVKWMKYQALAERIWARKGFYQASGAFGFRDQLQDTVNMIWVDPKLARAQLKLHASQQFPEGDVVHWFFRQQDGRSGFLCRSHAYDNLLWLGWGIAEYTRMTGDKSLLDERVTYLKAETPLQGLPEGKHGMGFYPLRSPKSDNIFEHVLKAFDCVFEKRLGPNGLPLIGAGDWNDGLDEIGSEGRGESVWLAFFLTYILKNFLHIIEERSGKERREKYENRMKALEANVEKVWRNDRYLRAIHDDGTEIGLEGAGYWETDALGAAWAVYADINRDRARTAVDTALKVLERDNVISLGFPPLREDTKPYLGRSSRYPEGVRENGMYSHGVQWLTRACRLLSERFAEEGNEELAKYYRDACARIWYKVSAITHVTKEEIELYGGQPNKQCADYLTKYDQGRMIWNGYTGAAAWMLRQACESVLGATLINNEVVMPKDMDAPRDQLTIKSLKRDVSKSPLK</sequence>
<feature type="domain" description="Glycosyl hydrolase 94 catalytic" evidence="7">
    <location>
        <begin position="1480"/>
        <end position="1920"/>
    </location>
</feature>
<feature type="transmembrane region" description="Helical" evidence="4">
    <location>
        <begin position="484"/>
        <end position="505"/>
    </location>
</feature>
<evidence type="ECO:0000256" key="4">
    <source>
        <dbReference type="SAM" id="Phobius"/>
    </source>
</evidence>
<evidence type="ECO:0000256" key="3">
    <source>
        <dbReference type="SAM" id="Coils"/>
    </source>
</evidence>
<dbReference type="PANTHER" id="PTHR37469:SF2">
    <property type="entry name" value="CELLOBIONIC ACID PHOSPHORYLASE"/>
    <property type="match status" value="1"/>
</dbReference>
<feature type="chain" id="PRO_5035283308" description="N,N'-diacetylchitobiose phosphorylase" evidence="5">
    <location>
        <begin position="21"/>
        <end position="1956"/>
    </location>
</feature>
<dbReference type="Gene3D" id="2.70.98.40">
    <property type="entry name" value="Glycoside hydrolase, family 65, N-terminal domain"/>
    <property type="match status" value="2"/>
</dbReference>
<evidence type="ECO:0000259" key="7">
    <source>
        <dbReference type="Pfam" id="PF17167"/>
    </source>
</evidence>
<feature type="domain" description="Glycosyl hydrolase 94 supersandwich" evidence="6">
    <location>
        <begin position="1204"/>
        <end position="1465"/>
    </location>
</feature>
<feature type="transmembrane region" description="Helical" evidence="4">
    <location>
        <begin position="718"/>
        <end position="737"/>
    </location>
</feature>
<feature type="transmembrane region" description="Helical" evidence="4">
    <location>
        <begin position="412"/>
        <end position="437"/>
    </location>
</feature>
<protein>
    <recommendedName>
        <fullName evidence="10">N,N'-diacetylchitobiose phosphorylase</fullName>
    </recommendedName>
</protein>
<evidence type="ECO:0008006" key="10">
    <source>
        <dbReference type="Google" id="ProtNLM"/>
    </source>
</evidence>
<keyword evidence="4" id="KW-1133">Transmembrane helix</keyword>
<dbReference type="GO" id="GO:0016757">
    <property type="term" value="F:glycosyltransferase activity"/>
    <property type="evidence" value="ECO:0007669"/>
    <property type="project" value="UniProtKB-KW"/>
</dbReference>
<feature type="transmembrane region" description="Helical" evidence="4">
    <location>
        <begin position="382"/>
        <end position="400"/>
    </location>
</feature>
<feature type="transmembrane region" description="Helical" evidence="4">
    <location>
        <begin position="234"/>
        <end position="251"/>
    </location>
</feature>
<feature type="transmembrane region" description="Helical" evidence="4">
    <location>
        <begin position="289"/>
        <end position="309"/>
    </location>
</feature>
<dbReference type="SUPFAM" id="SSF74650">
    <property type="entry name" value="Galactose mutarotase-like"/>
    <property type="match status" value="2"/>
</dbReference>
<feature type="coiled-coil region" evidence="3">
    <location>
        <begin position="1706"/>
        <end position="1733"/>
    </location>
</feature>
<feature type="transmembrane region" description="Helical" evidence="4">
    <location>
        <begin position="584"/>
        <end position="603"/>
    </location>
</feature>
<dbReference type="PANTHER" id="PTHR37469">
    <property type="entry name" value="CELLOBIONIC ACID PHOSPHORYLASE-RELATED"/>
    <property type="match status" value="1"/>
</dbReference>
<name>A0A8J7MDF1_9BACT</name>
<keyword evidence="4" id="KW-0812">Transmembrane</keyword>